<dbReference type="Proteomes" id="UP000792575">
    <property type="component" value="Genome"/>
</dbReference>
<evidence type="ECO:0000256" key="13">
    <source>
        <dbReference type="ARBA" id="ARBA00034891"/>
    </source>
</evidence>
<name>A0A916KNY8_9POXV</name>
<keyword evidence="16" id="KW-1185">Reference proteome</keyword>
<dbReference type="GO" id="GO:0046718">
    <property type="term" value="P:symbiont entry into host cell"/>
    <property type="evidence" value="ECO:0007669"/>
    <property type="project" value="UniProtKB-KW"/>
</dbReference>
<keyword evidence="8" id="KW-0735">Signal-anchor</keyword>
<evidence type="ECO:0000256" key="10">
    <source>
        <dbReference type="ARBA" id="ARBA00023136"/>
    </source>
</evidence>
<organism evidence="15 16">
    <name type="scientific">Adoxophyes honmai entomopoxvirus 'L'</name>
    <dbReference type="NCBI Taxonomy" id="1293540"/>
    <lineage>
        <taxon>Viruses</taxon>
        <taxon>Varidnaviria</taxon>
        <taxon>Bamfordvirae</taxon>
        <taxon>Nucleocytoviricota</taxon>
        <taxon>Pokkesviricetes</taxon>
        <taxon>Chitovirales</taxon>
        <taxon>Poxviridae</taxon>
        <taxon>Entomopoxvirinae</taxon>
        <taxon>Betaentomopoxvirus</taxon>
        <taxon>Betaentomopoxvirus ahonmai</taxon>
    </lineage>
</organism>
<dbReference type="GO" id="GO:0019064">
    <property type="term" value="P:fusion of virus membrane with host plasma membrane"/>
    <property type="evidence" value="ECO:0007669"/>
    <property type="project" value="UniProtKB-KW"/>
</dbReference>
<evidence type="ECO:0000256" key="11">
    <source>
        <dbReference type="ARBA" id="ARBA00034668"/>
    </source>
</evidence>
<dbReference type="EMBL" id="HF679131">
    <property type="protein sequence ID" value="CCU55385.1"/>
    <property type="molecule type" value="Genomic_DNA"/>
</dbReference>
<comment type="subcellular location">
    <subcellularLocation>
        <location evidence="1">Virion membrane</location>
        <topology evidence="1">Single-pass membrane protein</topology>
    </subcellularLocation>
</comment>
<keyword evidence="7" id="KW-0426">Late protein</keyword>
<dbReference type="OrthoDB" id="23088at10239"/>
<gene>
    <name evidence="15" type="ORF">AHEV_064</name>
</gene>
<evidence type="ECO:0000256" key="14">
    <source>
        <dbReference type="SAM" id="Phobius"/>
    </source>
</evidence>
<accession>A0A916KNY8</accession>
<keyword evidence="10 14" id="KW-0472">Membrane</keyword>
<dbReference type="Pfam" id="PF06129">
    <property type="entry name" value="Chordopox_G3"/>
    <property type="match status" value="1"/>
</dbReference>
<evidence type="ECO:0000313" key="15">
    <source>
        <dbReference type="EMBL" id="CCU55385.1"/>
    </source>
</evidence>
<protein>
    <recommendedName>
        <fullName evidence="13">Entry-fusion complex protein OPG086</fullName>
    </recommendedName>
</protein>
<dbReference type="GO" id="GO:0055036">
    <property type="term" value="C:virion membrane"/>
    <property type="evidence" value="ECO:0007669"/>
    <property type="project" value="UniProtKB-SubCell"/>
</dbReference>
<dbReference type="InterPro" id="IPR010367">
    <property type="entry name" value="Poxvirus_G3"/>
</dbReference>
<keyword evidence="5 14" id="KW-0812">Transmembrane</keyword>
<sequence>MLFSWIINIIIFACFVVSLLLLYYPLNIYELMSLTTAYDPIINVSKQFNTNNLKLIYIFLSSNIIYKKQGLINYDLLNNTITIKLNGNSYIFNINTDKNKYIPMILLAS</sequence>
<evidence type="ECO:0000256" key="6">
    <source>
        <dbReference type="ARBA" id="ARBA00022844"/>
    </source>
</evidence>
<evidence type="ECO:0000256" key="7">
    <source>
        <dbReference type="ARBA" id="ARBA00022921"/>
    </source>
</evidence>
<evidence type="ECO:0000256" key="5">
    <source>
        <dbReference type="ARBA" id="ARBA00022692"/>
    </source>
</evidence>
<reference evidence="15" key="1">
    <citation type="journal article" date="2013" name="J. Virol.">
        <title>New Insights into the Evolution of Entomopoxvirinae from the Complete Genome Sequences of Four Entomopoxviruses Infecting Adoxophyes honmai, Choristoneura biennis, Choristoneura rosaceana, and Mythimna separata.</title>
        <authorList>
            <person name="Theze J."/>
            <person name="Takatsuka J."/>
            <person name="Li Z."/>
            <person name="Gallais J."/>
            <person name="Doucet D."/>
            <person name="Arif B."/>
            <person name="Nakai M."/>
            <person name="Herniou E.A."/>
        </authorList>
    </citation>
    <scope>NUCLEOTIDE SEQUENCE</scope>
    <source>
        <strain evidence="15">Tokyo</strain>
    </source>
</reference>
<keyword evidence="2" id="KW-1168">Fusion of virus membrane with host membrane</keyword>
<feature type="transmembrane region" description="Helical" evidence="14">
    <location>
        <begin position="6"/>
        <end position="24"/>
    </location>
</feature>
<dbReference type="KEGG" id="vg:15613993"/>
<comment type="function">
    <text evidence="11">Component of the entry fusion complex (EFC), which consists of 11 proteins. During cell infection, this complex mediates entry of the virion core into the host cytoplasm by a two-step mechanism consisting of lipid mixing of the viral and cellular membranes and subsequent pore formation.</text>
</comment>
<comment type="similarity">
    <text evidence="12">Belongs to the orthopoxvirus OPG086 family.</text>
</comment>
<evidence type="ECO:0000256" key="3">
    <source>
        <dbReference type="ARBA" id="ARBA00022521"/>
    </source>
</evidence>
<dbReference type="RefSeq" id="YP_008003887.1">
    <property type="nucleotide sequence ID" value="NC_021247.1"/>
</dbReference>
<evidence type="ECO:0000256" key="12">
    <source>
        <dbReference type="ARBA" id="ARBA00034771"/>
    </source>
</evidence>
<keyword evidence="6" id="KW-0946">Virion</keyword>
<evidence type="ECO:0000313" key="16">
    <source>
        <dbReference type="Proteomes" id="UP000792575"/>
    </source>
</evidence>
<dbReference type="GeneID" id="15613993"/>
<proteinExistence type="inferred from homology"/>
<evidence type="ECO:0000256" key="4">
    <source>
        <dbReference type="ARBA" id="ARBA00022595"/>
    </source>
</evidence>
<keyword evidence="2" id="KW-1160">Virus entry into host cell</keyword>
<keyword evidence="3" id="KW-1169">Fusion of virus membrane with host cell membrane</keyword>
<evidence type="ECO:0000256" key="8">
    <source>
        <dbReference type="ARBA" id="ARBA00022968"/>
    </source>
</evidence>
<keyword evidence="4" id="KW-1162">Viral penetration into host cytoplasm</keyword>
<evidence type="ECO:0000256" key="2">
    <source>
        <dbReference type="ARBA" id="ARBA00022506"/>
    </source>
</evidence>
<evidence type="ECO:0000256" key="1">
    <source>
        <dbReference type="ARBA" id="ARBA00004381"/>
    </source>
</evidence>
<keyword evidence="9 14" id="KW-1133">Transmembrane helix</keyword>
<evidence type="ECO:0000256" key="9">
    <source>
        <dbReference type="ARBA" id="ARBA00022989"/>
    </source>
</evidence>